<evidence type="ECO:0000256" key="16">
    <source>
        <dbReference type="ARBA" id="ARBA00049209"/>
    </source>
</evidence>
<protein>
    <recommendedName>
        <fullName evidence="19">Bifunctional NAD(P)H-hydrate repair enzyme</fullName>
    </recommendedName>
    <alternativeName>
        <fullName evidence="19">Nicotinamide nucleotide repair protein</fullName>
    </alternativeName>
    <domain>
        <recommendedName>
            <fullName evidence="19">ADP-dependent (S)-NAD(P)H-hydrate dehydratase</fullName>
            <ecNumber evidence="19">4.2.1.136</ecNumber>
        </recommendedName>
        <alternativeName>
            <fullName evidence="19">ADP-dependent NAD(P)HX dehydratase</fullName>
        </alternativeName>
    </domain>
    <domain>
        <recommendedName>
            <fullName evidence="19">NAD(P)H-hydrate epimerase</fullName>
            <ecNumber evidence="19">5.1.99.6</ecNumber>
        </recommendedName>
    </domain>
</protein>
<dbReference type="Gene3D" id="3.40.1190.20">
    <property type="match status" value="1"/>
</dbReference>
<dbReference type="RefSeq" id="WP_073128890.1">
    <property type="nucleotide sequence ID" value="NZ_FQZA01000007.1"/>
</dbReference>
<feature type="binding site" evidence="17">
    <location>
        <position position="465"/>
    </location>
    <ligand>
        <name>(6S)-NADPHX</name>
        <dbReference type="ChEBI" id="CHEBI:64076"/>
    </ligand>
</feature>
<dbReference type="PROSITE" id="PS01050">
    <property type="entry name" value="YJEF_C_2"/>
    <property type="match status" value="1"/>
</dbReference>
<evidence type="ECO:0000259" key="21">
    <source>
        <dbReference type="PROSITE" id="PS51385"/>
    </source>
</evidence>
<dbReference type="EC" id="5.1.99.6" evidence="19"/>
<dbReference type="Proteomes" id="UP000184040">
    <property type="component" value="Unassembled WGS sequence"/>
</dbReference>
<feature type="domain" description="YjeF C-terminal" evidence="20">
    <location>
        <begin position="244"/>
        <end position="520"/>
    </location>
</feature>
<dbReference type="GO" id="GO:0052855">
    <property type="term" value="F:ADP-dependent NAD(P)H-hydrate dehydratase activity"/>
    <property type="evidence" value="ECO:0007669"/>
    <property type="project" value="UniProtKB-UniRule"/>
</dbReference>
<evidence type="ECO:0000256" key="7">
    <source>
        <dbReference type="ARBA" id="ARBA00022840"/>
    </source>
</evidence>
<dbReference type="InterPro" id="IPR029056">
    <property type="entry name" value="Ribokinase-like"/>
</dbReference>
<dbReference type="NCBIfam" id="TIGR00197">
    <property type="entry name" value="yjeF_nterm"/>
    <property type="match status" value="1"/>
</dbReference>
<evidence type="ECO:0000259" key="20">
    <source>
        <dbReference type="PROSITE" id="PS51383"/>
    </source>
</evidence>
<comment type="similarity">
    <text evidence="18">Belongs to the NnrE/AIBP family.</text>
</comment>
<keyword evidence="6 17" id="KW-0547">Nucleotide-binding</keyword>
<dbReference type="GO" id="GO:0046872">
    <property type="term" value="F:metal ion binding"/>
    <property type="evidence" value="ECO:0007669"/>
    <property type="project" value="UniProtKB-UniRule"/>
</dbReference>
<comment type="caution">
    <text evidence="18">Lacks conserved residue(s) required for the propagation of feature annotation.</text>
</comment>
<keyword evidence="23" id="KW-1185">Reference proteome</keyword>
<feature type="binding site" evidence="18">
    <location>
        <position position="168"/>
    </location>
    <ligand>
        <name>K(+)</name>
        <dbReference type="ChEBI" id="CHEBI:29103"/>
    </ligand>
</feature>
<evidence type="ECO:0000256" key="19">
    <source>
        <dbReference type="PIRNR" id="PIRNR017184"/>
    </source>
</evidence>
<evidence type="ECO:0000256" key="13">
    <source>
        <dbReference type="ARBA" id="ARBA00023268"/>
    </source>
</evidence>
<evidence type="ECO:0000256" key="18">
    <source>
        <dbReference type="HAMAP-Rule" id="MF_01966"/>
    </source>
</evidence>
<reference evidence="22 23" key="1">
    <citation type="submission" date="2016-11" db="EMBL/GenBank/DDBJ databases">
        <authorList>
            <person name="Jaros S."/>
            <person name="Januszkiewicz K."/>
            <person name="Wedrychowicz H."/>
        </authorList>
    </citation>
    <scope>NUCLEOTIDE SEQUENCE [LARGE SCALE GENOMIC DNA]</scope>
    <source>
        <strain evidence="22 23">DSM 26892</strain>
    </source>
</reference>
<keyword evidence="9 18" id="KW-0630">Potassium</keyword>
<evidence type="ECO:0000256" key="10">
    <source>
        <dbReference type="ARBA" id="ARBA00023027"/>
    </source>
</evidence>
<dbReference type="HAMAP" id="MF_01966">
    <property type="entry name" value="NADHX_epimerase"/>
    <property type="match status" value="1"/>
</dbReference>
<dbReference type="PROSITE" id="PS51385">
    <property type="entry name" value="YJEF_N"/>
    <property type="match status" value="1"/>
</dbReference>
<organism evidence="22 23">
    <name type="scientific">Palleronia salina</name>
    <dbReference type="NCBI Taxonomy" id="313368"/>
    <lineage>
        <taxon>Bacteria</taxon>
        <taxon>Pseudomonadati</taxon>
        <taxon>Pseudomonadota</taxon>
        <taxon>Alphaproteobacteria</taxon>
        <taxon>Rhodobacterales</taxon>
        <taxon>Roseobacteraceae</taxon>
        <taxon>Palleronia</taxon>
    </lineage>
</organism>
<dbReference type="InterPro" id="IPR017953">
    <property type="entry name" value="Carbohydrate_kinase_pred_CS"/>
</dbReference>
<dbReference type="SUPFAM" id="SSF53613">
    <property type="entry name" value="Ribokinase-like"/>
    <property type="match status" value="1"/>
</dbReference>
<feature type="binding site" evidence="17">
    <location>
        <position position="464"/>
    </location>
    <ligand>
        <name>AMP</name>
        <dbReference type="ChEBI" id="CHEBI:456215"/>
    </ligand>
</feature>
<dbReference type="PROSITE" id="PS51383">
    <property type="entry name" value="YJEF_C_3"/>
    <property type="match status" value="1"/>
</dbReference>
<evidence type="ECO:0000256" key="5">
    <source>
        <dbReference type="ARBA" id="ARBA00022723"/>
    </source>
</evidence>
<feature type="binding site" evidence="17">
    <location>
        <position position="393"/>
    </location>
    <ligand>
        <name>(6S)-NADPHX</name>
        <dbReference type="ChEBI" id="CHEBI:64076"/>
    </ligand>
</feature>
<dbReference type="InterPro" id="IPR004443">
    <property type="entry name" value="YjeF_N_dom"/>
</dbReference>
<dbReference type="PANTHER" id="PTHR12592:SF0">
    <property type="entry name" value="ATP-DEPENDENT (S)-NAD(P)H-HYDRATE DEHYDRATASE"/>
    <property type="match status" value="1"/>
</dbReference>
<dbReference type="GO" id="GO:0052856">
    <property type="term" value="F:NAD(P)HX epimerase activity"/>
    <property type="evidence" value="ECO:0007669"/>
    <property type="project" value="UniProtKB-UniRule"/>
</dbReference>
<comment type="function">
    <text evidence="18">Catalyzes the epimerization of the S- and R-forms of NAD(P)HX, a damaged form of NAD(P)H that is a result of enzymatic or heat-dependent hydration. This is a prerequisite for the S-specific NAD(P)H-hydrate dehydratase to allow the repair of both epimers of NAD(P)HX.</text>
</comment>
<comment type="similarity">
    <text evidence="4 19">In the C-terminal section; belongs to the NnrD/CARKD family.</text>
</comment>
<feature type="binding site" evidence="17">
    <location>
        <begin position="431"/>
        <end position="435"/>
    </location>
    <ligand>
        <name>AMP</name>
        <dbReference type="ChEBI" id="CHEBI:456215"/>
    </ligand>
</feature>
<gene>
    <name evidence="18" type="primary">nnrE</name>
    <name evidence="17" type="synonym">nnrD</name>
    <name evidence="22" type="ORF">SAMN04488012_10773</name>
</gene>
<dbReference type="Gene3D" id="3.40.50.10260">
    <property type="entry name" value="YjeF N-terminal domain"/>
    <property type="match status" value="1"/>
</dbReference>
<evidence type="ECO:0000256" key="1">
    <source>
        <dbReference type="ARBA" id="ARBA00000013"/>
    </source>
</evidence>
<keyword evidence="11 18" id="KW-0413">Isomerase</keyword>
<dbReference type="STRING" id="313368.SAMN04488012_10773"/>
<dbReference type="GO" id="GO:0046496">
    <property type="term" value="P:nicotinamide nucleotide metabolic process"/>
    <property type="evidence" value="ECO:0007669"/>
    <property type="project" value="UniProtKB-UniRule"/>
</dbReference>
<keyword evidence="10 17" id="KW-0520">NAD</keyword>
<dbReference type="GO" id="GO:0110051">
    <property type="term" value="P:metabolite repair"/>
    <property type="evidence" value="ECO:0007669"/>
    <property type="project" value="TreeGrafter"/>
</dbReference>
<comment type="cofactor">
    <cofactor evidence="17">
        <name>Mg(2+)</name>
        <dbReference type="ChEBI" id="CHEBI:18420"/>
    </cofactor>
</comment>
<dbReference type="Pfam" id="PF03853">
    <property type="entry name" value="YjeF_N"/>
    <property type="match status" value="1"/>
</dbReference>
<dbReference type="HAMAP" id="MF_01965">
    <property type="entry name" value="NADHX_dehydratase"/>
    <property type="match status" value="1"/>
</dbReference>
<evidence type="ECO:0000256" key="15">
    <source>
        <dbReference type="ARBA" id="ARBA00048238"/>
    </source>
</evidence>
<evidence type="ECO:0000256" key="8">
    <source>
        <dbReference type="ARBA" id="ARBA00022857"/>
    </source>
</evidence>
<dbReference type="SUPFAM" id="SSF64153">
    <property type="entry name" value="YjeF N-terminal domain-like"/>
    <property type="match status" value="1"/>
</dbReference>
<comment type="cofactor">
    <cofactor evidence="18 19">
        <name>K(+)</name>
        <dbReference type="ChEBI" id="CHEBI:29103"/>
    </cofactor>
    <text evidence="18 19">Binds 1 potassium ion per subunit.</text>
</comment>
<dbReference type="EC" id="4.2.1.136" evidence="19"/>
<evidence type="ECO:0000313" key="22">
    <source>
        <dbReference type="EMBL" id="SHJ30873.1"/>
    </source>
</evidence>
<dbReference type="NCBIfam" id="TIGR00196">
    <property type="entry name" value="yjeF_cterm"/>
    <property type="match status" value="1"/>
</dbReference>
<dbReference type="Pfam" id="PF01256">
    <property type="entry name" value="Carb_kinase"/>
    <property type="match status" value="1"/>
</dbReference>
<comment type="catalytic activity">
    <reaction evidence="15 17 19">
        <text>(6S)-NADHX + ADP = AMP + phosphate + NADH + H(+)</text>
        <dbReference type="Rhea" id="RHEA:32223"/>
        <dbReference type="ChEBI" id="CHEBI:15378"/>
        <dbReference type="ChEBI" id="CHEBI:43474"/>
        <dbReference type="ChEBI" id="CHEBI:57945"/>
        <dbReference type="ChEBI" id="CHEBI:64074"/>
        <dbReference type="ChEBI" id="CHEBI:456215"/>
        <dbReference type="ChEBI" id="CHEBI:456216"/>
        <dbReference type="EC" id="4.2.1.136"/>
    </reaction>
</comment>
<feature type="domain" description="YjeF N-terminal" evidence="21">
    <location>
        <begin position="10"/>
        <end position="230"/>
    </location>
</feature>
<evidence type="ECO:0000256" key="14">
    <source>
        <dbReference type="ARBA" id="ARBA00025153"/>
    </source>
</evidence>
<dbReference type="PIRSF" id="PIRSF017184">
    <property type="entry name" value="Nnr"/>
    <property type="match status" value="1"/>
</dbReference>
<dbReference type="GO" id="GO:0016301">
    <property type="term" value="F:kinase activity"/>
    <property type="evidence" value="ECO:0007669"/>
    <property type="project" value="UniProtKB-KW"/>
</dbReference>
<comment type="similarity">
    <text evidence="17">Belongs to the NnrD/CARKD family.</text>
</comment>
<feature type="binding site" evidence="17">
    <location>
        <position position="279"/>
    </location>
    <ligand>
        <name>(6S)-NADPHX</name>
        <dbReference type="ChEBI" id="CHEBI:64076"/>
    </ligand>
</feature>
<keyword evidence="22" id="KW-0808">Transferase</keyword>
<comment type="function">
    <text evidence="17">Catalyzes the dehydration of the S-form of NAD(P)HX at the expense of ADP, which is converted to AMP. Together with NAD(P)HX epimerase, which catalyzes the epimerization of the S- and R-forms, the enzyme allows the repair of both epimers of NAD(P)HX, a damaged form of NAD(P)H that is a result of enzymatic or heat-dependent hydration.</text>
</comment>
<evidence type="ECO:0000256" key="11">
    <source>
        <dbReference type="ARBA" id="ARBA00023235"/>
    </source>
</evidence>
<evidence type="ECO:0000256" key="3">
    <source>
        <dbReference type="ARBA" id="ARBA00006001"/>
    </source>
</evidence>
<keyword evidence="5 18" id="KW-0479">Metal-binding</keyword>
<dbReference type="InterPro" id="IPR030677">
    <property type="entry name" value="Nnr"/>
</dbReference>
<comment type="subunit">
    <text evidence="17">Homotetramer.</text>
</comment>
<dbReference type="AlphaFoldDB" id="A0A1M6I927"/>
<comment type="similarity">
    <text evidence="3 19">In the N-terminal section; belongs to the NnrE/AIBP family.</text>
</comment>
<keyword evidence="12 17" id="KW-0456">Lyase</keyword>
<dbReference type="InterPro" id="IPR000631">
    <property type="entry name" value="CARKD"/>
</dbReference>
<keyword evidence="8 17" id="KW-0521">NADP</keyword>
<feature type="binding site" evidence="18">
    <location>
        <position position="63"/>
    </location>
    <ligand>
        <name>K(+)</name>
        <dbReference type="ChEBI" id="CHEBI:29103"/>
    </ligand>
</feature>
<feature type="binding site" evidence="18">
    <location>
        <position position="126"/>
    </location>
    <ligand>
        <name>K(+)</name>
        <dbReference type="ChEBI" id="CHEBI:29103"/>
    </ligand>
</feature>
<dbReference type="PANTHER" id="PTHR12592">
    <property type="entry name" value="ATP-DEPENDENT (S)-NAD(P)H-HYDRATE DEHYDRATASE FAMILY MEMBER"/>
    <property type="match status" value="1"/>
</dbReference>
<dbReference type="GO" id="GO:0005524">
    <property type="term" value="F:ATP binding"/>
    <property type="evidence" value="ECO:0007669"/>
    <property type="project" value="UniProtKB-UniRule"/>
</dbReference>
<evidence type="ECO:0000256" key="17">
    <source>
        <dbReference type="HAMAP-Rule" id="MF_01965"/>
    </source>
</evidence>
<dbReference type="CDD" id="cd01171">
    <property type="entry name" value="YXKO-related"/>
    <property type="match status" value="1"/>
</dbReference>
<evidence type="ECO:0000256" key="12">
    <source>
        <dbReference type="ARBA" id="ARBA00023239"/>
    </source>
</evidence>
<evidence type="ECO:0000256" key="6">
    <source>
        <dbReference type="ARBA" id="ARBA00022741"/>
    </source>
</evidence>
<feature type="binding site" evidence="18">
    <location>
        <position position="165"/>
    </location>
    <ligand>
        <name>(6S)-NADPHX</name>
        <dbReference type="ChEBI" id="CHEBI:64076"/>
    </ligand>
</feature>
<dbReference type="EMBL" id="FQZA01000007">
    <property type="protein sequence ID" value="SHJ30873.1"/>
    <property type="molecule type" value="Genomic_DNA"/>
</dbReference>
<sequence>MERLLTAAEMRETEKAAMESGETSGRHLMERAGEGAVAAILSEWPDLADGPHRAAVLCGPGNNGGDGFVVARLLADRGWTVEVYLYGDPDRVAGDARANLEAWTARHPLQPMEQAAGATPPNLLIDAMFGIGVSRPIPDLCMQAWHALAASDAPSGPPGRTVALDCPSGFDVDRGGYFLPEPEGNDPAAWRLLPDLCVTFHAAKQGLFLEEAARRAPRVVAIGLAEDAAATAAATRVLSGDAAEQRAWYRRVTGGEEHLHKYDRGHALVLGGGPGKGGAARMAARAALRAGAGLVTVAVPRDALPENAAQLNAIMLSAMDTPDDLDRLLEDGRLSVVCLGPGLGVSARTRELVGSALDSGRRVVLDADALTSFREAPDTLFEMLNGDCVLTPHEGEFARLFPDLAERGRSLSKVDAARQAAARCGAVVLLKGAATVIADPEGTVGVHAALYDRRVPQLATAGAGDVLAGFITGLCAAPGRDTRAVTELAAWLHAESARTFGPGLIAEDLPDELPKVLAGLGA</sequence>
<evidence type="ECO:0000256" key="9">
    <source>
        <dbReference type="ARBA" id="ARBA00022958"/>
    </source>
</evidence>
<accession>A0A1M6I927</accession>
<comment type="catalytic activity">
    <reaction evidence="16 17 19">
        <text>(6S)-NADPHX + ADP = AMP + phosphate + NADPH + H(+)</text>
        <dbReference type="Rhea" id="RHEA:32235"/>
        <dbReference type="ChEBI" id="CHEBI:15378"/>
        <dbReference type="ChEBI" id="CHEBI:43474"/>
        <dbReference type="ChEBI" id="CHEBI:57783"/>
        <dbReference type="ChEBI" id="CHEBI:64076"/>
        <dbReference type="ChEBI" id="CHEBI:456215"/>
        <dbReference type="ChEBI" id="CHEBI:456216"/>
        <dbReference type="EC" id="4.2.1.136"/>
    </reaction>
</comment>
<proteinExistence type="inferred from homology"/>
<keyword evidence="22" id="KW-0418">Kinase</keyword>
<comment type="function">
    <text evidence="14 19">Bifunctional enzyme that catalyzes the epimerization of the S- and R-forms of NAD(P)HX and the dehydration of the S-form of NAD(P)HX at the expense of ADP, which is converted to AMP. This allows the repair of both epimers of NAD(P)HX, a damaged form of NAD(P)H that is a result of enzymatic or heat-dependent hydration.</text>
</comment>
<feature type="binding site" evidence="18">
    <location>
        <begin position="130"/>
        <end position="136"/>
    </location>
    <ligand>
        <name>(6S)-NADPHX</name>
        <dbReference type="ChEBI" id="CHEBI:64076"/>
    </ligand>
</feature>
<evidence type="ECO:0000256" key="4">
    <source>
        <dbReference type="ARBA" id="ARBA00009524"/>
    </source>
</evidence>
<evidence type="ECO:0000256" key="2">
    <source>
        <dbReference type="ARBA" id="ARBA00000909"/>
    </source>
</evidence>
<keyword evidence="13" id="KW-0511">Multifunctional enzyme</keyword>
<feature type="binding site" evidence="17">
    <location>
        <position position="342"/>
    </location>
    <ligand>
        <name>(6S)-NADPHX</name>
        <dbReference type="ChEBI" id="CHEBI:64076"/>
    </ligand>
</feature>
<keyword evidence="7 17" id="KW-0067">ATP-binding</keyword>
<name>A0A1M6I927_9RHOB</name>
<comment type="catalytic activity">
    <reaction evidence="1 18 19">
        <text>(6R)-NADHX = (6S)-NADHX</text>
        <dbReference type="Rhea" id="RHEA:32215"/>
        <dbReference type="ChEBI" id="CHEBI:64074"/>
        <dbReference type="ChEBI" id="CHEBI:64075"/>
        <dbReference type="EC" id="5.1.99.6"/>
    </reaction>
</comment>
<dbReference type="InterPro" id="IPR036652">
    <property type="entry name" value="YjeF_N_dom_sf"/>
</dbReference>
<comment type="catalytic activity">
    <reaction evidence="2 18 19">
        <text>(6R)-NADPHX = (6S)-NADPHX</text>
        <dbReference type="Rhea" id="RHEA:32227"/>
        <dbReference type="ChEBI" id="CHEBI:64076"/>
        <dbReference type="ChEBI" id="CHEBI:64077"/>
        <dbReference type="EC" id="5.1.99.6"/>
    </reaction>
</comment>
<feature type="binding site" evidence="18">
    <location>
        <begin position="62"/>
        <end position="66"/>
    </location>
    <ligand>
        <name>(6S)-NADPHX</name>
        <dbReference type="ChEBI" id="CHEBI:64076"/>
    </ligand>
</feature>
<evidence type="ECO:0000313" key="23">
    <source>
        <dbReference type="Proteomes" id="UP000184040"/>
    </source>
</evidence>